<feature type="repeat" description="TPR" evidence="1">
    <location>
        <begin position="238"/>
        <end position="271"/>
    </location>
</feature>
<organism evidence="3 4">
    <name type="scientific">Heyndrickxia camelliae</name>
    <dbReference type="NCBI Taxonomy" id="1707093"/>
    <lineage>
        <taxon>Bacteria</taxon>
        <taxon>Bacillati</taxon>
        <taxon>Bacillota</taxon>
        <taxon>Bacilli</taxon>
        <taxon>Bacillales</taxon>
        <taxon>Bacillaceae</taxon>
        <taxon>Heyndrickxia</taxon>
    </lineage>
</organism>
<dbReference type="InterPro" id="IPR011990">
    <property type="entry name" value="TPR-like_helical_dom_sf"/>
</dbReference>
<feature type="repeat" description="TPR" evidence="1">
    <location>
        <begin position="272"/>
        <end position="305"/>
    </location>
</feature>
<protein>
    <submittedName>
        <fullName evidence="3">Uncharacterized protein</fullName>
    </submittedName>
</protein>
<dbReference type="Pfam" id="PF13176">
    <property type="entry name" value="TPR_7"/>
    <property type="match status" value="2"/>
</dbReference>
<evidence type="ECO:0000313" key="3">
    <source>
        <dbReference type="EMBL" id="PKR85900.1"/>
    </source>
</evidence>
<dbReference type="Proteomes" id="UP000233440">
    <property type="component" value="Unassembled WGS sequence"/>
</dbReference>
<dbReference type="SMART" id="SM00028">
    <property type="entry name" value="TPR"/>
    <property type="match status" value="9"/>
</dbReference>
<proteinExistence type="predicted"/>
<dbReference type="Pfam" id="PF13429">
    <property type="entry name" value="TPR_15"/>
    <property type="match status" value="1"/>
</dbReference>
<dbReference type="OrthoDB" id="2080803at2"/>
<dbReference type="PANTHER" id="PTHR12558">
    <property type="entry name" value="CELL DIVISION CYCLE 16,23,27"/>
    <property type="match status" value="1"/>
</dbReference>
<dbReference type="PROSITE" id="PS50005">
    <property type="entry name" value="TPR"/>
    <property type="match status" value="3"/>
</dbReference>
<dbReference type="RefSeq" id="WP_101353271.1">
    <property type="nucleotide sequence ID" value="NZ_PIQO01000003.1"/>
</dbReference>
<dbReference type="AlphaFoldDB" id="A0A2N3LMQ7"/>
<dbReference type="Pfam" id="PF14559">
    <property type="entry name" value="TPR_19"/>
    <property type="match status" value="1"/>
</dbReference>
<feature type="coiled-coil region" evidence="2">
    <location>
        <begin position="353"/>
        <end position="380"/>
    </location>
</feature>
<keyword evidence="1" id="KW-0802">TPR repeat</keyword>
<accession>A0A2N3LMQ7</accession>
<keyword evidence="4" id="KW-1185">Reference proteome</keyword>
<feature type="repeat" description="TPR" evidence="1">
    <location>
        <begin position="374"/>
        <end position="407"/>
    </location>
</feature>
<dbReference type="EMBL" id="PIQO01000003">
    <property type="protein sequence ID" value="PKR85900.1"/>
    <property type="molecule type" value="Genomic_DNA"/>
</dbReference>
<dbReference type="PANTHER" id="PTHR12558:SF13">
    <property type="entry name" value="CELL DIVISION CYCLE PROTEIN 27 HOMOLOG"/>
    <property type="match status" value="1"/>
</dbReference>
<comment type="caution">
    <text evidence="3">The sequence shown here is derived from an EMBL/GenBank/DDBJ whole genome shotgun (WGS) entry which is preliminary data.</text>
</comment>
<name>A0A2N3LMQ7_9BACI</name>
<reference evidence="3 4" key="1">
    <citation type="submission" date="2017-11" db="EMBL/GenBank/DDBJ databases">
        <title>Bacillus camelliae sp. nov., isolated from pu'er tea.</title>
        <authorList>
            <person name="Niu L."/>
        </authorList>
    </citation>
    <scope>NUCLEOTIDE SEQUENCE [LARGE SCALE GENOMIC DNA]</scope>
    <source>
        <strain evidence="3 4">7578-1</strain>
    </source>
</reference>
<evidence type="ECO:0000256" key="1">
    <source>
        <dbReference type="PROSITE-ProRule" id="PRU00339"/>
    </source>
</evidence>
<dbReference type="SUPFAM" id="SSF48452">
    <property type="entry name" value="TPR-like"/>
    <property type="match status" value="2"/>
</dbReference>
<evidence type="ECO:0000256" key="2">
    <source>
        <dbReference type="SAM" id="Coils"/>
    </source>
</evidence>
<sequence>MSNVQQMLKHIEEGNMEQADKYFRIIKETGADEELFMSAEELHQLGFLQEAKELYEQLIHTFPDEGELKILLSEVYLDLDQEDEAIAQLDTIMETDPDYPRALLLLADLYQMQGLLEVSERKLLEAKEILPEEPIVDFALGELYAASGNYVGAIQYYRAILNQGHETIAGNNIHSRLAEVLSAAGEFEEALPHFDQALDEHLEINTLFGFGLTAYKAGFYRKSIEIFLKLKEIDPEFHSLYLYLGRAYEHEEEVDNALEIVQAGLKVDEFNKELYQFGGKIALKSGNESLAEEYFRQALALDPGYIDAALTLNKLFLHQKRYEDVIDISSQMENEGESDPTIYWDMAVAYQHLEQYSQALKYYELAYNDLKNNLEFLEEYGYFLIEEGKRDEAAQIFQYLLKEDPTNEEWITLLERFEHD</sequence>
<dbReference type="InterPro" id="IPR019734">
    <property type="entry name" value="TPR_rpt"/>
</dbReference>
<dbReference type="Gene3D" id="1.25.40.10">
    <property type="entry name" value="Tetratricopeptide repeat domain"/>
    <property type="match status" value="2"/>
</dbReference>
<keyword evidence="2" id="KW-0175">Coiled coil</keyword>
<evidence type="ECO:0000313" key="4">
    <source>
        <dbReference type="Proteomes" id="UP000233440"/>
    </source>
</evidence>
<gene>
    <name evidence="3" type="ORF">CWO92_05880</name>
</gene>